<evidence type="ECO:0000313" key="5">
    <source>
        <dbReference type="EMBL" id="EJT81870.1"/>
    </source>
</evidence>
<dbReference type="AlphaFoldDB" id="J3NKQ3"/>
<dbReference type="PANTHER" id="PTHR13486">
    <property type="entry name" value="TELOMERE LENGTH AND SILENCING PROTEIN 1 TLS1 FAMILY MEMBER"/>
    <property type="match status" value="1"/>
</dbReference>
<dbReference type="EnsemblFungi" id="EJT81870">
    <property type="protein sequence ID" value="EJT81870"/>
    <property type="gene ID" value="GGTG_01844"/>
</dbReference>
<feature type="region of interest" description="Disordered" evidence="4">
    <location>
        <begin position="227"/>
        <end position="357"/>
    </location>
</feature>
<evidence type="ECO:0000256" key="4">
    <source>
        <dbReference type="SAM" id="MobiDB-lite"/>
    </source>
</evidence>
<reference evidence="5" key="2">
    <citation type="submission" date="2010-07" db="EMBL/GenBank/DDBJ databases">
        <authorList>
            <consortium name="The Broad Institute Genome Sequencing Platform"/>
            <consortium name="Broad Institute Genome Sequencing Center for Infectious Disease"/>
            <person name="Ma L.-J."/>
            <person name="Dead R."/>
            <person name="Young S."/>
            <person name="Zeng Q."/>
            <person name="Koehrsen M."/>
            <person name="Alvarado L."/>
            <person name="Berlin A."/>
            <person name="Chapman S.B."/>
            <person name="Chen Z."/>
            <person name="Freedman E."/>
            <person name="Gellesch M."/>
            <person name="Goldberg J."/>
            <person name="Griggs A."/>
            <person name="Gujja S."/>
            <person name="Heilman E.R."/>
            <person name="Heiman D."/>
            <person name="Hepburn T."/>
            <person name="Howarth C."/>
            <person name="Jen D."/>
            <person name="Larson L."/>
            <person name="Mehta T."/>
            <person name="Neiman D."/>
            <person name="Pearson M."/>
            <person name="Roberts A."/>
            <person name="Saif S."/>
            <person name="Shea T."/>
            <person name="Shenoy N."/>
            <person name="Sisk P."/>
            <person name="Stolte C."/>
            <person name="Sykes S."/>
            <person name="Walk T."/>
            <person name="White J."/>
            <person name="Yandava C."/>
            <person name="Haas B."/>
            <person name="Nusbaum C."/>
            <person name="Birren B."/>
        </authorList>
    </citation>
    <scope>NUCLEOTIDE SEQUENCE</scope>
    <source>
        <strain evidence="5">R3-111a-1</strain>
    </source>
</reference>
<organism evidence="5">
    <name type="scientific">Gaeumannomyces tritici (strain R3-111a-1)</name>
    <name type="common">Wheat and barley take-all root rot fungus</name>
    <name type="synonym">Gaeumannomyces graminis var. tritici</name>
    <dbReference type="NCBI Taxonomy" id="644352"/>
    <lineage>
        <taxon>Eukaryota</taxon>
        <taxon>Fungi</taxon>
        <taxon>Dikarya</taxon>
        <taxon>Ascomycota</taxon>
        <taxon>Pezizomycotina</taxon>
        <taxon>Sordariomycetes</taxon>
        <taxon>Sordariomycetidae</taxon>
        <taxon>Magnaporthales</taxon>
        <taxon>Magnaporthaceae</taxon>
        <taxon>Gaeumannomyces</taxon>
    </lineage>
</organism>
<feature type="compositionally biased region" description="Low complexity" evidence="4">
    <location>
        <begin position="36"/>
        <end position="48"/>
    </location>
</feature>
<dbReference type="InterPro" id="IPR010756">
    <property type="entry name" value="Tls1-like"/>
</dbReference>
<name>J3NKQ3_GAET3</name>
<reference evidence="7" key="1">
    <citation type="submission" date="2010-07" db="EMBL/GenBank/DDBJ databases">
        <title>The genome sequence of Gaeumannomyces graminis var. tritici strain R3-111a-1.</title>
        <authorList>
            <consortium name="The Broad Institute Genome Sequencing Platform"/>
            <person name="Ma L.-J."/>
            <person name="Dead R."/>
            <person name="Young S."/>
            <person name="Zeng Q."/>
            <person name="Koehrsen M."/>
            <person name="Alvarado L."/>
            <person name="Berlin A."/>
            <person name="Chapman S.B."/>
            <person name="Chen Z."/>
            <person name="Freedman E."/>
            <person name="Gellesch M."/>
            <person name="Goldberg J."/>
            <person name="Griggs A."/>
            <person name="Gujja S."/>
            <person name="Heilman E.R."/>
            <person name="Heiman D."/>
            <person name="Hepburn T."/>
            <person name="Howarth C."/>
            <person name="Jen D."/>
            <person name="Larson L."/>
            <person name="Mehta T."/>
            <person name="Neiman D."/>
            <person name="Pearson M."/>
            <person name="Roberts A."/>
            <person name="Saif S."/>
            <person name="Shea T."/>
            <person name="Shenoy N."/>
            <person name="Sisk P."/>
            <person name="Stolte C."/>
            <person name="Sykes S."/>
            <person name="Walk T."/>
            <person name="White J."/>
            <person name="Yandava C."/>
            <person name="Haas B."/>
            <person name="Nusbaum C."/>
            <person name="Birren B."/>
        </authorList>
    </citation>
    <scope>NUCLEOTIDE SEQUENCE [LARGE SCALE GENOMIC DNA]</scope>
    <source>
        <strain evidence="7">R3-111a-1</strain>
    </source>
</reference>
<gene>
    <name evidence="6" type="primary">20342302</name>
    <name evidence="5" type="ORF">GGTG_01844</name>
</gene>
<dbReference type="GO" id="GO:0005681">
    <property type="term" value="C:spliceosomal complex"/>
    <property type="evidence" value="ECO:0007669"/>
    <property type="project" value="TreeGrafter"/>
</dbReference>
<dbReference type="PANTHER" id="PTHR13486:SF2">
    <property type="entry name" value="SPLICING FACTOR C9ORF78"/>
    <property type="match status" value="1"/>
</dbReference>
<keyword evidence="3" id="KW-0539">Nucleus</keyword>
<proteinExistence type="inferred from homology"/>
<feature type="region of interest" description="Disordered" evidence="4">
    <location>
        <begin position="1"/>
        <end position="98"/>
    </location>
</feature>
<dbReference type="Pfam" id="PF07052">
    <property type="entry name" value="Hep_59"/>
    <property type="match status" value="1"/>
</dbReference>
<evidence type="ECO:0000256" key="2">
    <source>
        <dbReference type="ARBA" id="ARBA00007643"/>
    </source>
</evidence>
<sequence>MSSNPAEATEAPILFRRGKKRKTYRQRAGDDDNNDEALAAAAPKPIAAEADDDDTSAKSAPATAAAAADTSAGGEPEAPNSDAEEEEEEEEEEKGLSVAEVLRLRNARRTKLRGVELRADVGPPRDDDNYAAAAAAAAAAEADAAENAEMALVVAAAGGLTVPVSTDKIAGGVGKRFSAQTGLVGELVNRHMDEYIESELARRQAAEDAAKEKAGGGGGTLLFSRATGQARQQQQPSLASKWARPSLDDGGGDNDGALGQAAPGATALRGEALQQPALRGKLQEVDLGQEMRSRNVALTQRATMKGGGGGEDDDNDDDDDDDSAGEGGASNKPAAAAAAAAKGPQGRKRRASDDAIRDKMVEEFLRENKVDMYDMADQEERDGEMAHDDRVAEQFRREFFEAMSQRNRRRRPAINHHKRPSTRKEEEILKGPKLGGSRNERAHMRDILLKQANEKREASKHL</sequence>
<feature type="compositionally biased region" description="Polar residues" evidence="4">
    <location>
        <begin position="227"/>
        <end position="238"/>
    </location>
</feature>
<feature type="compositionally biased region" description="Basic and acidic residues" evidence="4">
    <location>
        <begin position="438"/>
        <end position="462"/>
    </location>
</feature>
<feature type="compositionally biased region" description="Low complexity" evidence="4">
    <location>
        <begin position="57"/>
        <end position="72"/>
    </location>
</feature>
<dbReference type="HOGENOM" id="CLU_047429_1_0_1"/>
<reference evidence="6" key="4">
    <citation type="journal article" date="2015" name="G3 (Bethesda)">
        <title>Genome sequences of three phytopathogenic species of the Magnaporthaceae family of fungi.</title>
        <authorList>
            <person name="Okagaki L.H."/>
            <person name="Nunes C.C."/>
            <person name="Sailsbery J."/>
            <person name="Clay B."/>
            <person name="Brown D."/>
            <person name="John T."/>
            <person name="Oh Y."/>
            <person name="Young N."/>
            <person name="Fitzgerald M."/>
            <person name="Haas B.J."/>
            <person name="Zeng Q."/>
            <person name="Young S."/>
            <person name="Adiconis X."/>
            <person name="Fan L."/>
            <person name="Levin J.Z."/>
            <person name="Mitchell T.K."/>
            <person name="Okubara P.A."/>
            <person name="Farman M.L."/>
            <person name="Kohn L.M."/>
            <person name="Birren B."/>
            <person name="Ma L.-J."/>
            <person name="Dean R.A."/>
        </authorList>
    </citation>
    <scope>NUCLEOTIDE SEQUENCE</scope>
    <source>
        <strain evidence="6">R3-111a-1</strain>
    </source>
</reference>
<feature type="compositionally biased region" description="Acidic residues" evidence="4">
    <location>
        <begin position="310"/>
        <end position="324"/>
    </location>
</feature>
<keyword evidence="7" id="KW-1185">Reference proteome</keyword>
<dbReference type="eggNOG" id="ENOG502S5M8">
    <property type="taxonomic scope" value="Eukaryota"/>
</dbReference>
<reference evidence="5" key="3">
    <citation type="submission" date="2010-09" db="EMBL/GenBank/DDBJ databases">
        <title>Annotation of Gaeumannomyces graminis var. tritici R3-111a-1.</title>
        <authorList>
            <consortium name="The Broad Institute Genome Sequencing Platform"/>
            <person name="Ma L.-J."/>
            <person name="Dead R."/>
            <person name="Young S.K."/>
            <person name="Zeng Q."/>
            <person name="Gargeya S."/>
            <person name="Fitzgerald M."/>
            <person name="Haas B."/>
            <person name="Abouelleil A."/>
            <person name="Alvarado L."/>
            <person name="Arachchi H.M."/>
            <person name="Berlin A."/>
            <person name="Brown A."/>
            <person name="Chapman S.B."/>
            <person name="Chen Z."/>
            <person name="Dunbar C."/>
            <person name="Freedman E."/>
            <person name="Gearin G."/>
            <person name="Gellesch M."/>
            <person name="Goldberg J."/>
            <person name="Griggs A."/>
            <person name="Gujja S."/>
            <person name="Heiman D."/>
            <person name="Howarth C."/>
            <person name="Larson L."/>
            <person name="Lui A."/>
            <person name="MacDonald P.J.P."/>
            <person name="Mehta T."/>
            <person name="Montmayeur A."/>
            <person name="Murphy C."/>
            <person name="Neiman D."/>
            <person name="Pearson M."/>
            <person name="Priest M."/>
            <person name="Roberts A."/>
            <person name="Saif S."/>
            <person name="Shea T."/>
            <person name="Shenoy N."/>
            <person name="Sisk P."/>
            <person name="Stolte C."/>
            <person name="Sykes S."/>
            <person name="Yandava C."/>
            <person name="Wortman J."/>
            <person name="Nusbaum C."/>
            <person name="Birren B."/>
        </authorList>
    </citation>
    <scope>NUCLEOTIDE SEQUENCE</scope>
    <source>
        <strain evidence="5">R3-111a-1</strain>
    </source>
</reference>
<dbReference type="Proteomes" id="UP000006039">
    <property type="component" value="Unassembled WGS sequence"/>
</dbReference>
<dbReference type="RefSeq" id="XP_009217879.1">
    <property type="nucleotide sequence ID" value="XM_009219615.1"/>
</dbReference>
<feature type="region of interest" description="Disordered" evidence="4">
    <location>
        <begin position="403"/>
        <end position="462"/>
    </location>
</feature>
<feature type="compositionally biased region" description="Basic and acidic residues" evidence="4">
    <location>
        <begin position="281"/>
        <end position="293"/>
    </location>
</feature>
<comment type="subcellular location">
    <subcellularLocation>
        <location evidence="1">Nucleus</location>
    </subcellularLocation>
</comment>
<dbReference type="OrthoDB" id="5627at2759"/>
<reference evidence="6" key="5">
    <citation type="submission" date="2018-04" db="UniProtKB">
        <authorList>
            <consortium name="EnsemblFungi"/>
        </authorList>
    </citation>
    <scope>IDENTIFICATION</scope>
    <source>
        <strain evidence="6">R3-111a-1</strain>
    </source>
</reference>
<dbReference type="GO" id="GO:0000398">
    <property type="term" value="P:mRNA splicing, via spliceosome"/>
    <property type="evidence" value="ECO:0007669"/>
    <property type="project" value="TreeGrafter"/>
</dbReference>
<evidence type="ECO:0000256" key="1">
    <source>
        <dbReference type="ARBA" id="ARBA00004123"/>
    </source>
</evidence>
<feature type="compositionally biased region" description="Basic residues" evidence="4">
    <location>
        <begin position="16"/>
        <end position="25"/>
    </location>
</feature>
<protein>
    <submittedName>
        <fullName evidence="5 6">Uncharacterized protein</fullName>
    </submittedName>
</protein>
<evidence type="ECO:0000313" key="6">
    <source>
        <dbReference type="EnsemblFungi" id="EJT81870"/>
    </source>
</evidence>
<feature type="compositionally biased region" description="Low complexity" evidence="4">
    <location>
        <begin position="329"/>
        <end position="341"/>
    </location>
</feature>
<feature type="compositionally biased region" description="Acidic residues" evidence="4">
    <location>
        <begin position="82"/>
        <end position="93"/>
    </location>
</feature>
<accession>J3NKQ3</accession>
<feature type="compositionally biased region" description="Basic residues" evidence="4">
    <location>
        <begin position="406"/>
        <end position="421"/>
    </location>
</feature>
<evidence type="ECO:0000313" key="7">
    <source>
        <dbReference type="Proteomes" id="UP000006039"/>
    </source>
</evidence>
<evidence type="ECO:0000256" key="3">
    <source>
        <dbReference type="ARBA" id="ARBA00023242"/>
    </source>
</evidence>
<dbReference type="GeneID" id="20342302"/>
<dbReference type="EMBL" id="GL385395">
    <property type="protein sequence ID" value="EJT81870.1"/>
    <property type="molecule type" value="Genomic_DNA"/>
</dbReference>
<dbReference type="VEuPathDB" id="FungiDB:GGTG_01844"/>
<comment type="similarity">
    <text evidence="2">Belongs to the TLS1 family.</text>
</comment>